<dbReference type="EMBL" id="ML179176">
    <property type="protein sequence ID" value="THU96483.1"/>
    <property type="molecule type" value="Genomic_DNA"/>
</dbReference>
<gene>
    <name evidence="3" type="ORF">K435DRAFT_858509</name>
</gene>
<keyword evidence="2" id="KW-0812">Transmembrane</keyword>
<evidence type="ECO:0000256" key="2">
    <source>
        <dbReference type="SAM" id="Phobius"/>
    </source>
</evidence>
<evidence type="ECO:0000256" key="1">
    <source>
        <dbReference type="SAM" id="MobiDB-lite"/>
    </source>
</evidence>
<accession>A0A4S8M447</accession>
<evidence type="ECO:0000313" key="3">
    <source>
        <dbReference type="EMBL" id="THU96483.1"/>
    </source>
</evidence>
<dbReference type="Proteomes" id="UP000297245">
    <property type="component" value="Unassembled WGS sequence"/>
</dbReference>
<evidence type="ECO:0000313" key="4">
    <source>
        <dbReference type="Proteomes" id="UP000297245"/>
    </source>
</evidence>
<protein>
    <submittedName>
        <fullName evidence="3">Uncharacterized protein</fullName>
    </submittedName>
</protein>
<feature type="transmembrane region" description="Helical" evidence="2">
    <location>
        <begin position="196"/>
        <end position="215"/>
    </location>
</feature>
<feature type="transmembrane region" description="Helical" evidence="2">
    <location>
        <begin position="563"/>
        <end position="587"/>
    </location>
</feature>
<name>A0A4S8M447_DENBC</name>
<proteinExistence type="predicted"/>
<feature type="region of interest" description="Disordered" evidence="1">
    <location>
        <begin position="1"/>
        <end position="25"/>
    </location>
</feature>
<dbReference type="AlphaFoldDB" id="A0A4S8M447"/>
<sequence>MDTKNIREQSGLLGEDQPFNPYSETEMSSELNKAASFKSLLLYKRKHLPWVVTLPTIMTGLLNAGLASFFLGWLLSHRVTSHILADDGLFRNALVAVEQKGQLVQNIDGSVTLETRMYGLTLSSIGVQLISLSISFPITLFAAWVSASWWNGLQQNRVEALPTPIQYGLLVKLCGISGFMSVFETSRYISRKSGRAGIPSFFILTFIVICITLILRHTSSIADTWLHTTASTIIYRSSVPFTSSELPSMGSVINTTLCPGPVYDIEVPGYQSSDFSNCLHAIGDSPAGGGDEWGSAFEIDQGNLALNNRSSISQVVFVGDIAVLVPKELPSLVDGVYFNTFGIQTQCFPTICEDDSNHSIFCQSFDPAWNISTSFDYSTSIGQYNITDRRTSQAGTYPMDSNINPYGALLKFFWRAQPDTVTFPPNISAAPGWYRIEVKTDSNLYTFYIAECKVNVYDISLVYSTLNGELSFDGLTSNPSDFNTTSALLAGMDSMYPDTFINFLQTTLQPYLTLPQETFSSVLSRNMSAGLLAVASPLLEQRPALNGSSIIVQSASRYPLAPLGLVLAVLYSYAFMAFALAFISLFLSSPLLPGTSNLTLIELMQARLTNPLANMGDHFSGTGYQPLTASALDLFPSESPLSRRLRFGLVRTDEGMKFEMDNAGTVNDEKWD</sequence>
<feature type="transmembrane region" description="Helical" evidence="2">
    <location>
        <begin position="125"/>
        <end position="145"/>
    </location>
</feature>
<reference evidence="3 4" key="1">
    <citation type="journal article" date="2019" name="Nat. Ecol. Evol.">
        <title>Megaphylogeny resolves global patterns of mushroom evolution.</title>
        <authorList>
            <person name="Varga T."/>
            <person name="Krizsan K."/>
            <person name="Foldi C."/>
            <person name="Dima B."/>
            <person name="Sanchez-Garcia M."/>
            <person name="Sanchez-Ramirez S."/>
            <person name="Szollosi G.J."/>
            <person name="Szarkandi J.G."/>
            <person name="Papp V."/>
            <person name="Albert L."/>
            <person name="Andreopoulos W."/>
            <person name="Angelini C."/>
            <person name="Antonin V."/>
            <person name="Barry K.W."/>
            <person name="Bougher N.L."/>
            <person name="Buchanan P."/>
            <person name="Buyck B."/>
            <person name="Bense V."/>
            <person name="Catcheside P."/>
            <person name="Chovatia M."/>
            <person name="Cooper J."/>
            <person name="Damon W."/>
            <person name="Desjardin D."/>
            <person name="Finy P."/>
            <person name="Geml J."/>
            <person name="Haridas S."/>
            <person name="Hughes K."/>
            <person name="Justo A."/>
            <person name="Karasinski D."/>
            <person name="Kautmanova I."/>
            <person name="Kiss B."/>
            <person name="Kocsube S."/>
            <person name="Kotiranta H."/>
            <person name="LaButti K.M."/>
            <person name="Lechner B.E."/>
            <person name="Liimatainen K."/>
            <person name="Lipzen A."/>
            <person name="Lukacs Z."/>
            <person name="Mihaltcheva S."/>
            <person name="Morgado L.N."/>
            <person name="Niskanen T."/>
            <person name="Noordeloos M.E."/>
            <person name="Ohm R.A."/>
            <person name="Ortiz-Santana B."/>
            <person name="Ovrebo C."/>
            <person name="Racz N."/>
            <person name="Riley R."/>
            <person name="Savchenko A."/>
            <person name="Shiryaev A."/>
            <person name="Soop K."/>
            <person name="Spirin V."/>
            <person name="Szebenyi C."/>
            <person name="Tomsovsky M."/>
            <person name="Tulloss R.E."/>
            <person name="Uehling J."/>
            <person name="Grigoriev I.V."/>
            <person name="Vagvolgyi C."/>
            <person name="Papp T."/>
            <person name="Martin F.M."/>
            <person name="Miettinen O."/>
            <person name="Hibbett D.S."/>
            <person name="Nagy L.G."/>
        </authorList>
    </citation>
    <scope>NUCLEOTIDE SEQUENCE [LARGE SCALE GENOMIC DNA]</scope>
    <source>
        <strain evidence="3 4">CBS 962.96</strain>
    </source>
</reference>
<keyword evidence="2" id="KW-0472">Membrane</keyword>
<feature type="transmembrane region" description="Helical" evidence="2">
    <location>
        <begin position="50"/>
        <end position="75"/>
    </location>
</feature>
<keyword evidence="2" id="KW-1133">Transmembrane helix</keyword>
<organism evidence="3 4">
    <name type="scientific">Dendrothele bispora (strain CBS 962.96)</name>
    <dbReference type="NCBI Taxonomy" id="1314807"/>
    <lineage>
        <taxon>Eukaryota</taxon>
        <taxon>Fungi</taxon>
        <taxon>Dikarya</taxon>
        <taxon>Basidiomycota</taxon>
        <taxon>Agaricomycotina</taxon>
        <taxon>Agaricomycetes</taxon>
        <taxon>Agaricomycetidae</taxon>
        <taxon>Agaricales</taxon>
        <taxon>Agaricales incertae sedis</taxon>
        <taxon>Dendrothele</taxon>
    </lineage>
</organism>
<keyword evidence="4" id="KW-1185">Reference proteome</keyword>
<dbReference type="OrthoDB" id="3357029at2759"/>